<evidence type="ECO:0000256" key="2">
    <source>
        <dbReference type="ARBA" id="ARBA00023015"/>
    </source>
</evidence>
<dbReference type="KEGG" id="slau:SLA_0534"/>
<evidence type="ECO:0000256" key="3">
    <source>
        <dbReference type="ARBA" id="ARBA00023125"/>
    </source>
</evidence>
<evidence type="ECO:0000256" key="1">
    <source>
        <dbReference type="ARBA" id="ARBA00011046"/>
    </source>
</evidence>
<evidence type="ECO:0000313" key="5">
    <source>
        <dbReference type="EMBL" id="BAU81488.1"/>
    </source>
</evidence>
<keyword evidence="3" id="KW-0238">DNA-binding</keyword>
<dbReference type="RefSeq" id="WP_359877069.1">
    <property type="nucleotide sequence ID" value="NZ_JBEYHT010000022.1"/>
</dbReference>
<keyword evidence="4" id="KW-0804">Transcription</keyword>
<dbReference type="SUPFAM" id="SSF46785">
    <property type="entry name" value="Winged helix' DNA-binding domain"/>
    <property type="match status" value="1"/>
</dbReference>
<dbReference type="InterPro" id="IPR005650">
    <property type="entry name" value="BlaI_family"/>
</dbReference>
<dbReference type="GO" id="GO:0045892">
    <property type="term" value="P:negative regulation of DNA-templated transcription"/>
    <property type="evidence" value="ECO:0007669"/>
    <property type="project" value="InterPro"/>
</dbReference>
<dbReference type="Gene3D" id="6.10.140.850">
    <property type="match status" value="1"/>
</dbReference>
<sequence length="122" mass="14126">MRRLGDLEAEIMDRYWRWNRPATVREIVDDINRHRDVAYTTVTTVTTILFHKGYLTRARDGRVWVYRAAATREIYAAALMEDGLAASEDRPAALLRFVECLDERERAALHQALRVVAPRPAD</sequence>
<dbReference type="InterPro" id="IPR036390">
    <property type="entry name" value="WH_DNA-bd_sf"/>
</dbReference>
<protein>
    <submittedName>
        <fullName evidence="5">Regulator</fullName>
    </submittedName>
</protein>
<evidence type="ECO:0000256" key="4">
    <source>
        <dbReference type="ARBA" id="ARBA00023163"/>
    </source>
</evidence>
<dbReference type="Proteomes" id="UP000217676">
    <property type="component" value="Chromosome"/>
</dbReference>
<organism evidence="5 6">
    <name type="scientific">Streptomyces laurentii</name>
    <dbReference type="NCBI Taxonomy" id="39478"/>
    <lineage>
        <taxon>Bacteria</taxon>
        <taxon>Bacillati</taxon>
        <taxon>Actinomycetota</taxon>
        <taxon>Actinomycetes</taxon>
        <taxon>Kitasatosporales</taxon>
        <taxon>Streptomycetaceae</taxon>
        <taxon>Streptomyces</taxon>
    </lineage>
</organism>
<evidence type="ECO:0000313" key="6">
    <source>
        <dbReference type="Proteomes" id="UP000217676"/>
    </source>
</evidence>
<name>A0A161JGA3_STRLU</name>
<gene>
    <name evidence="5" type="ORF">SLA_0534</name>
</gene>
<dbReference type="EMBL" id="AP017424">
    <property type="protein sequence ID" value="BAU81488.1"/>
    <property type="molecule type" value="Genomic_DNA"/>
</dbReference>
<comment type="similarity">
    <text evidence="1">Belongs to the BlaI transcriptional regulatory family.</text>
</comment>
<accession>A0A161JGA3</accession>
<dbReference type="InterPro" id="IPR036388">
    <property type="entry name" value="WH-like_DNA-bd_sf"/>
</dbReference>
<proteinExistence type="inferred from homology"/>
<dbReference type="Gene3D" id="1.10.10.10">
    <property type="entry name" value="Winged helix-like DNA-binding domain superfamily/Winged helix DNA-binding domain"/>
    <property type="match status" value="1"/>
</dbReference>
<dbReference type="AlphaFoldDB" id="A0A161JGA3"/>
<reference evidence="5 6" key="1">
    <citation type="journal article" date="2016" name="Genome Announc.">
        <title>Complete Genome Sequence of Thiostrepton-Producing Streptomyces laurentii ATCC 31255.</title>
        <authorList>
            <person name="Doi K."/>
            <person name="Fujino Y."/>
            <person name="Nagayoshi Y."/>
            <person name="Ohshima T."/>
            <person name="Ogata S."/>
        </authorList>
    </citation>
    <scope>NUCLEOTIDE SEQUENCE [LARGE SCALE GENOMIC DNA]</scope>
    <source>
        <strain evidence="5 6">ATCC 31255</strain>
    </source>
</reference>
<dbReference type="GO" id="GO:0003677">
    <property type="term" value="F:DNA binding"/>
    <property type="evidence" value="ECO:0007669"/>
    <property type="project" value="UniProtKB-KW"/>
</dbReference>
<keyword evidence="6" id="KW-1185">Reference proteome</keyword>
<dbReference type="Pfam" id="PF03965">
    <property type="entry name" value="Penicillinase_R"/>
    <property type="match status" value="1"/>
</dbReference>
<keyword evidence="2" id="KW-0805">Transcription regulation</keyword>